<dbReference type="InterPro" id="IPR004360">
    <property type="entry name" value="Glyas_Fos-R_dOase_dom"/>
</dbReference>
<dbReference type="Pfam" id="PF00903">
    <property type="entry name" value="Glyoxalase"/>
    <property type="match status" value="1"/>
</dbReference>
<reference evidence="2" key="1">
    <citation type="submission" date="2015-08" db="EMBL/GenBank/DDBJ databases">
        <title>Complete DNA Sequence of Pseudomonas syringae pv. actinidiae, the Causal Agent of Kiwifruit Canker Disease.</title>
        <authorList>
            <person name="Rikkerink E.H.A."/>
            <person name="Fineran P.C."/>
        </authorList>
    </citation>
    <scope>NUCLEOTIDE SEQUENCE</scope>
    <source>
        <strain evidence="2">DSM 13666</strain>
    </source>
</reference>
<evidence type="ECO:0000259" key="1">
    <source>
        <dbReference type="Pfam" id="PF00903"/>
    </source>
</evidence>
<dbReference type="GO" id="GO:0032259">
    <property type="term" value="P:methylation"/>
    <property type="evidence" value="ECO:0007669"/>
    <property type="project" value="UniProtKB-KW"/>
</dbReference>
<gene>
    <name evidence="2" type="ORF">AMD02_19385</name>
</gene>
<dbReference type="PANTHER" id="PTHR33990:SF1">
    <property type="entry name" value="PROTEIN YJDN"/>
    <property type="match status" value="1"/>
</dbReference>
<dbReference type="PANTHER" id="PTHR33990">
    <property type="entry name" value="PROTEIN YJDN-RELATED"/>
    <property type="match status" value="1"/>
</dbReference>
<feature type="domain" description="Glyoxalase/fosfomycin resistance/dioxygenase" evidence="1">
    <location>
        <begin position="6"/>
        <end position="139"/>
    </location>
</feature>
<accession>A0A0M0KBV8</accession>
<dbReference type="InterPro" id="IPR028973">
    <property type="entry name" value="PhnB-like"/>
</dbReference>
<keyword evidence="2" id="KW-0808">Transferase</keyword>
<protein>
    <submittedName>
        <fullName evidence="2">3-demethylubiquinone-9 3-methyltransferase</fullName>
    </submittedName>
</protein>
<proteinExistence type="predicted"/>
<organism evidence="2">
    <name type="scientific">Halalkalibacterium halodurans</name>
    <name type="common">Bacillus halodurans</name>
    <dbReference type="NCBI Taxonomy" id="86665"/>
    <lineage>
        <taxon>Bacteria</taxon>
        <taxon>Bacillati</taxon>
        <taxon>Bacillota</taxon>
        <taxon>Bacilli</taxon>
        <taxon>Bacillales</taxon>
        <taxon>Bacillaceae</taxon>
        <taxon>Halalkalibacterium (ex Joshi et al. 2022)</taxon>
    </lineage>
</organism>
<dbReference type="CDD" id="cd06588">
    <property type="entry name" value="PhnB_like"/>
    <property type="match status" value="1"/>
</dbReference>
<comment type="caution">
    <text evidence="2">The sequence shown here is derived from an EMBL/GenBank/DDBJ whole genome shotgun (WGS) entry which is preliminary data.</text>
</comment>
<dbReference type="AlphaFoldDB" id="A0A0M0KBV8"/>
<dbReference type="SUPFAM" id="SSF54593">
    <property type="entry name" value="Glyoxalase/Bleomycin resistance protein/Dihydroxybiphenyl dioxygenase"/>
    <property type="match status" value="1"/>
</dbReference>
<sequence>MILTMNPYLMLDGDGQAAIEFYQDALNAEVIMIQTYGDLPEQPDSPMASVNKDLILHAHLKLGEMDLMISDQCLDVDPERFPQQSGSPVTIALTTNNVEMTTEVFQKLASGGKEIAPLEKTFFSPLYGQVIDKFGITWHVTTQEESSN</sequence>
<dbReference type="PATRIC" id="fig|136160.3.peg.3859"/>
<name>A0A0M0KBV8_ALKHA</name>
<dbReference type="RefSeq" id="WP_053432553.1">
    <property type="nucleotide sequence ID" value="NZ_CP040441.1"/>
</dbReference>
<dbReference type="InterPro" id="IPR029068">
    <property type="entry name" value="Glyas_Bleomycin-R_OHBP_Dase"/>
</dbReference>
<dbReference type="Gene3D" id="3.10.180.10">
    <property type="entry name" value="2,3-Dihydroxybiphenyl 1,2-Dioxygenase, domain 1"/>
    <property type="match status" value="1"/>
</dbReference>
<evidence type="ECO:0000313" key="2">
    <source>
        <dbReference type="EMBL" id="KOO36341.1"/>
    </source>
</evidence>
<dbReference type="GeneID" id="87596397"/>
<keyword evidence="2" id="KW-0830">Ubiquinone</keyword>
<dbReference type="GO" id="GO:0008168">
    <property type="term" value="F:methyltransferase activity"/>
    <property type="evidence" value="ECO:0007669"/>
    <property type="project" value="UniProtKB-KW"/>
</dbReference>
<keyword evidence="2" id="KW-0489">Methyltransferase</keyword>
<dbReference type="EMBL" id="LILD01000014">
    <property type="protein sequence ID" value="KOO36341.1"/>
    <property type="molecule type" value="Genomic_DNA"/>
</dbReference>
<accession>A0A4Y7WTC2</accession>